<evidence type="ECO:0000313" key="2">
    <source>
        <dbReference type="Proteomes" id="UP000000644"/>
    </source>
</evidence>
<dbReference type="HOGENOM" id="CLU_2524695_0_0_4"/>
<sequence length="84" mass="9014">MVGHKSNRCSRTARAFNFQIGPVHGDRHTHAKAFPVPANRLRVSVGGLSIPSAGCVGAQNLQEARWDQLSKVDQNAKFGTPGCC</sequence>
<proteinExistence type="predicted"/>
<accession>A1VQ74</accession>
<dbReference type="Proteomes" id="UP000000644">
    <property type="component" value="Chromosome"/>
</dbReference>
<name>A1VQ74_POLNA</name>
<evidence type="ECO:0000313" key="1">
    <source>
        <dbReference type="EMBL" id="ABM37802.1"/>
    </source>
</evidence>
<dbReference type="AlphaFoldDB" id="A1VQ74"/>
<dbReference type="EMBL" id="CP000529">
    <property type="protein sequence ID" value="ABM37802.1"/>
    <property type="molecule type" value="Genomic_DNA"/>
</dbReference>
<organism evidence="1 2">
    <name type="scientific">Polaromonas naphthalenivorans (strain CJ2)</name>
    <dbReference type="NCBI Taxonomy" id="365044"/>
    <lineage>
        <taxon>Bacteria</taxon>
        <taxon>Pseudomonadati</taxon>
        <taxon>Pseudomonadota</taxon>
        <taxon>Betaproteobacteria</taxon>
        <taxon>Burkholderiales</taxon>
        <taxon>Comamonadaceae</taxon>
        <taxon>Polaromonas</taxon>
    </lineage>
</organism>
<keyword evidence="2" id="KW-1185">Reference proteome</keyword>
<reference evidence="2" key="1">
    <citation type="journal article" date="2009" name="Environ. Microbiol.">
        <title>The genome of Polaromonas naphthalenivorans strain CJ2, isolated from coal tar-contaminated sediment, reveals physiological and metabolic versatility and evolution through extensive horizontal gene transfer.</title>
        <authorList>
            <person name="Yagi J.M."/>
            <person name="Sims D."/>
            <person name="Brettin T."/>
            <person name="Bruce D."/>
            <person name="Madsen E.L."/>
        </authorList>
    </citation>
    <scope>NUCLEOTIDE SEQUENCE [LARGE SCALE GENOMIC DNA]</scope>
    <source>
        <strain evidence="2">CJ2</strain>
    </source>
</reference>
<protein>
    <submittedName>
        <fullName evidence="1">Uncharacterized protein</fullName>
    </submittedName>
</protein>
<dbReference type="KEGG" id="pna:Pnap_2498"/>
<gene>
    <name evidence="1" type="ordered locus">Pnap_2498</name>
</gene>